<dbReference type="PROSITE" id="PS50943">
    <property type="entry name" value="HTH_CROC1"/>
    <property type="match status" value="1"/>
</dbReference>
<proteinExistence type="predicted"/>
<comment type="caution">
    <text evidence="3">The sequence shown here is derived from an EMBL/GenBank/DDBJ whole genome shotgun (WGS) entry which is preliminary data.</text>
</comment>
<dbReference type="Gene3D" id="1.10.260.40">
    <property type="entry name" value="lambda repressor-like DNA-binding domains"/>
    <property type="match status" value="1"/>
</dbReference>
<name>A0A6I4RMW8_9STRE</name>
<dbReference type="Proteomes" id="UP000435423">
    <property type="component" value="Unassembled WGS sequence"/>
</dbReference>
<accession>A0A6I4RMW8</accession>
<dbReference type="SUPFAM" id="SSF47413">
    <property type="entry name" value="lambda repressor-like DNA-binding domains"/>
    <property type="match status" value="1"/>
</dbReference>
<sequence>MNHFGKTFKFIREGKGLSLATVAKNHVSTSQLSRFENGESDITVQKLIQVLEEMNVSLNEFIHACQDFKEDEFSRMIGQLKIHVYNRDSMRMKQLLSEQLMKVELGIHEEFHRINAILIKCKLKEIEKTVFVTAEEITYLTDYLFRIENWGYYELRLFANIMENLSHRYLMLCCRELVARTEFYSELHEYKLLLSQILLNGYLICIERSKFIEAVFFEKMIASHFFDETDIFNRLLFHYCKGYYKYKKDKDVNGILEMRKCIGLLRSVDSHHLANWYEKMLENIPNK</sequence>
<dbReference type="RefSeq" id="WP_154607525.1">
    <property type="nucleotide sequence ID" value="NZ_CP072115.1"/>
</dbReference>
<dbReference type="Pfam" id="PF21259">
    <property type="entry name" value="Rgg_C"/>
    <property type="match status" value="1"/>
</dbReference>
<reference evidence="2 4" key="2">
    <citation type="submission" date="2019-11" db="EMBL/GenBank/DDBJ databases">
        <title>Streptococcis sp. isolated from the respiratory tract of Marmot.</title>
        <authorList>
            <person name="Zhang G."/>
        </authorList>
    </citation>
    <scope>NUCLEOTIDE SEQUENCE [LARGE SCALE GENOMIC DNA]</scope>
    <source>
        <strain evidence="4">zg-86</strain>
        <strain evidence="2">Zg-86</strain>
    </source>
</reference>
<dbReference type="EMBL" id="WUBJ01000001">
    <property type="protein sequence ID" value="MWV55465.1"/>
    <property type="molecule type" value="Genomic_DNA"/>
</dbReference>
<dbReference type="EMBL" id="WLCG01000001">
    <property type="protein sequence ID" value="MTB63557.1"/>
    <property type="molecule type" value="Genomic_DNA"/>
</dbReference>
<evidence type="ECO:0000313" key="2">
    <source>
        <dbReference type="EMBL" id="MTB63557.1"/>
    </source>
</evidence>
<dbReference type="InterPro" id="IPR010057">
    <property type="entry name" value="Transcription_activator_Rgg_C"/>
</dbReference>
<dbReference type="InterPro" id="IPR053163">
    <property type="entry name" value="HTH-type_regulator_Rgg"/>
</dbReference>
<dbReference type="PANTHER" id="PTHR37038">
    <property type="entry name" value="TRANSCRIPTIONAL REGULATOR-RELATED"/>
    <property type="match status" value="1"/>
</dbReference>
<dbReference type="GO" id="GO:0003677">
    <property type="term" value="F:DNA binding"/>
    <property type="evidence" value="ECO:0007669"/>
    <property type="project" value="InterPro"/>
</dbReference>
<protein>
    <submittedName>
        <fullName evidence="3">Helix-turn-helix domain-containing protein</fullName>
    </submittedName>
</protein>
<keyword evidence="4" id="KW-1185">Reference proteome</keyword>
<gene>
    <name evidence="2" type="ORF">GGG87_00845</name>
    <name evidence="3" type="ORF">GGH11_00440</name>
</gene>
<evidence type="ECO:0000313" key="5">
    <source>
        <dbReference type="Proteomes" id="UP000435423"/>
    </source>
</evidence>
<dbReference type="InterPro" id="IPR001387">
    <property type="entry name" value="Cro/C1-type_HTH"/>
</dbReference>
<dbReference type="PANTHER" id="PTHR37038:SF12">
    <property type="entry name" value="TRANSCRIPTIONAL REGULATOR"/>
    <property type="match status" value="1"/>
</dbReference>
<feature type="domain" description="HTH cro/C1-type" evidence="1">
    <location>
        <begin position="8"/>
        <end position="61"/>
    </location>
</feature>
<evidence type="ECO:0000259" key="1">
    <source>
        <dbReference type="PROSITE" id="PS50943"/>
    </source>
</evidence>
<dbReference type="InterPro" id="IPR010982">
    <property type="entry name" value="Lambda_DNA-bd_dom_sf"/>
</dbReference>
<reference evidence="3 5" key="1">
    <citation type="submission" date="2019-10" db="EMBL/GenBank/DDBJ databases">
        <title>Streptococcis sp, isolated from the respiratory tract of Marmot.</title>
        <authorList>
            <person name="Zhang G."/>
        </authorList>
    </citation>
    <scope>NUCLEOTIDE SEQUENCE [LARGE SCALE GENOMIC DNA]</scope>
    <source>
        <strain evidence="5">zg-70</strain>
        <strain evidence="3">Zg-70</strain>
    </source>
</reference>
<dbReference type="Pfam" id="PF01381">
    <property type="entry name" value="HTH_3"/>
    <property type="match status" value="1"/>
</dbReference>
<dbReference type="Proteomes" id="UP000435060">
    <property type="component" value="Unassembled WGS sequence"/>
</dbReference>
<dbReference type="AlphaFoldDB" id="A0A6I4RMW8"/>
<evidence type="ECO:0000313" key="4">
    <source>
        <dbReference type="Proteomes" id="UP000435060"/>
    </source>
</evidence>
<dbReference type="CDD" id="cd00093">
    <property type="entry name" value="HTH_XRE"/>
    <property type="match status" value="1"/>
</dbReference>
<dbReference type="SMART" id="SM00530">
    <property type="entry name" value="HTH_XRE"/>
    <property type="match status" value="1"/>
</dbReference>
<dbReference type="NCBIfam" id="TIGR01716">
    <property type="entry name" value="RGG_Cterm"/>
    <property type="match status" value="1"/>
</dbReference>
<evidence type="ECO:0000313" key="3">
    <source>
        <dbReference type="EMBL" id="MWV55465.1"/>
    </source>
</evidence>
<organism evidence="3 5">
    <name type="scientific">Streptococcus zhangguiae</name>
    <dbReference type="NCBI Taxonomy" id="2664091"/>
    <lineage>
        <taxon>Bacteria</taxon>
        <taxon>Bacillati</taxon>
        <taxon>Bacillota</taxon>
        <taxon>Bacilli</taxon>
        <taxon>Lactobacillales</taxon>
        <taxon>Streptococcaceae</taxon>
        <taxon>Streptococcus</taxon>
    </lineage>
</organism>